<reference evidence="11 12" key="1">
    <citation type="submission" date="2020-07" db="EMBL/GenBank/DDBJ databases">
        <title>Sequencing the genomes of 1000 actinobacteria strains.</title>
        <authorList>
            <person name="Klenk H.-P."/>
        </authorList>
    </citation>
    <scope>NUCLEOTIDE SEQUENCE [LARGE SCALE GENOMIC DNA]</scope>
    <source>
        <strain evidence="11 12">DSM 26487</strain>
    </source>
</reference>
<keyword evidence="2 10" id="KW-1003">Cell membrane</keyword>
<evidence type="ECO:0000256" key="5">
    <source>
        <dbReference type="ARBA" id="ARBA00023136"/>
    </source>
</evidence>
<evidence type="ECO:0000256" key="1">
    <source>
        <dbReference type="ARBA" id="ARBA00004651"/>
    </source>
</evidence>
<evidence type="ECO:0000256" key="9">
    <source>
        <dbReference type="ARBA" id="ARBA00049940"/>
    </source>
</evidence>
<keyword evidence="10" id="KW-0406">Ion transport</keyword>
<dbReference type="RefSeq" id="WP_179659900.1">
    <property type="nucleotide sequence ID" value="NZ_JACBZR010000001.1"/>
</dbReference>
<keyword evidence="3 10" id="KW-0812">Transmembrane</keyword>
<dbReference type="GO" id="GO:0005886">
    <property type="term" value="C:plasma membrane"/>
    <property type="evidence" value="ECO:0007669"/>
    <property type="project" value="UniProtKB-SubCell"/>
</dbReference>
<feature type="transmembrane region" description="Helical" evidence="10">
    <location>
        <begin position="58"/>
        <end position="78"/>
    </location>
</feature>
<evidence type="ECO:0000256" key="8">
    <source>
        <dbReference type="ARBA" id="ARBA00035585"/>
    </source>
</evidence>
<comment type="activity regulation">
    <text evidence="10">Na(+) is not transported, but it plays an essential structural role and its presence is essential for fluoride channel function.</text>
</comment>
<feature type="transmembrane region" description="Helical" evidence="10">
    <location>
        <begin position="98"/>
        <end position="118"/>
    </location>
</feature>
<evidence type="ECO:0000256" key="7">
    <source>
        <dbReference type="ARBA" id="ARBA00035120"/>
    </source>
</evidence>
<accession>A0A7Z0DQ37</accession>
<comment type="caution">
    <text evidence="11">The sequence shown here is derived from an EMBL/GenBank/DDBJ whole genome shotgun (WGS) entry which is preliminary data.</text>
</comment>
<organism evidence="11 12">
    <name type="scientific">Nocardioides panzhihuensis</name>
    <dbReference type="NCBI Taxonomy" id="860243"/>
    <lineage>
        <taxon>Bacteria</taxon>
        <taxon>Bacillati</taxon>
        <taxon>Actinomycetota</taxon>
        <taxon>Actinomycetes</taxon>
        <taxon>Propionibacteriales</taxon>
        <taxon>Nocardioidaceae</taxon>
        <taxon>Nocardioides</taxon>
    </lineage>
</organism>
<keyword evidence="10" id="KW-0915">Sodium</keyword>
<dbReference type="AlphaFoldDB" id="A0A7Z0DQ37"/>
<feature type="binding site" evidence="10">
    <location>
        <position position="73"/>
    </location>
    <ligand>
        <name>Na(+)</name>
        <dbReference type="ChEBI" id="CHEBI:29101"/>
        <note>structural</note>
    </ligand>
</feature>
<name>A0A7Z0DQ37_9ACTN</name>
<dbReference type="NCBIfam" id="TIGR00494">
    <property type="entry name" value="crcB"/>
    <property type="match status" value="1"/>
</dbReference>
<keyword evidence="6 10" id="KW-0407">Ion channel</keyword>
<evidence type="ECO:0000256" key="4">
    <source>
        <dbReference type="ARBA" id="ARBA00022989"/>
    </source>
</evidence>
<comment type="similarity">
    <text evidence="7 10">Belongs to the fluoride channel Fluc/FEX (TC 1.A.43) family.</text>
</comment>
<dbReference type="PANTHER" id="PTHR28259">
    <property type="entry name" value="FLUORIDE EXPORT PROTEIN 1-RELATED"/>
    <property type="match status" value="1"/>
</dbReference>
<evidence type="ECO:0000313" key="11">
    <source>
        <dbReference type="EMBL" id="NYI79613.1"/>
    </source>
</evidence>
<dbReference type="EMBL" id="JACBZR010000001">
    <property type="protein sequence ID" value="NYI79613.1"/>
    <property type="molecule type" value="Genomic_DNA"/>
</dbReference>
<keyword evidence="4 10" id="KW-1133">Transmembrane helix</keyword>
<comment type="catalytic activity">
    <reaction evidence="8">
        <text>fluoride(in) = fluoride(out)</text>
        <dbReference type="Rhea" id="RHEA:76159"/>
        <dbReference type="ChEBI" id="CHEBI:17051"/>
    </reaction>
    <physiologicalReaction direction="left-to-right" evidence="8">
        <dbReference type="Rhea" id="RHEA:76160"/>
    </physiologicalReaction>
</comment>
<evidence type="ECO:0000256" key="3">
    <source>
        <dbReference type="ARBA" id="ARBA00022692"/>
    </source>
</evidence>
<protein>
    <recommendedName>
        <fullName evidence="10">Fluoride-specific ion channel FluC</fullName>
    </recommendedName>
</protein>
<feature type="transmembrane region" description="Helical" evidence="10">
    <location>
        <begin position="32"/>
        <end position="51"/>
    </location>
</feature>
<evidence type="ECO:0000313" key="12">
    <source>
        <dbReference type="Proteomes" id="UP000564496"/>
    </source>
</evidence>
<dbReference type="Proteomes" id="UP000564496">
    <property type="component" value="Unassembled WGS sequence"/>
</dbReference>
<proteinExistence type="inferred from homology"/>
<dbReference type="GO" id="GO:0140114">
    <property type="term" value="P:cellular detoxification of fluoride"/>
    <property type="evidence" value="ECO:0007669"/>
    <property type="project" value="UniProtKB-UniRule"/>
</dbReference>
<dbReference type="Pfam" id="PF02537">
    <property type="entry name" value="CRCB"/>
    <property type="match status" value="1"/>
</dbReference>
<comment type="function">
    <text evidence="9 10">Fluoride-specific ion channel. Important for reducing fluoride concentration in the cell, thus reducing its toxicity.</text>
</comment>
<keyword evidence="10" id="KW-0479">Metal-binding</keyword>
<dbReference type="GO" id="GO:0046872">
    <property type="term" value="F:metal ion binding"/>
    <property type="evidence" value="ECO:0007669"/>
    <property type="project" value="UniProtKB-KW"/>
</dbReference>
<evidence type="ECO:0000256" key="6">
    <source>
        <dbReference type="ARBA" id="ARBA00023303"/>
    </source>
</evidence>
<comment type="subcellular location">
    <subcellularLocation>
        <location evidence="1 10">Cell membrane</location>
        <topology evidence="1 10">Multi-pass membrane protein</topology>
    </subcellularLocation>
</comment>
<gene>
    <name evidence="10" type="primary">fluC</name>
    <name evidence="10" type="synonym">crcB</name>
    <name evidence="11" type="ORF">BJ988_004261</name>
</gene>
<evidence type="ECO:0000256" key="10">
    <source>
        <dbReference type="HAMAP-Rule" id="MF_00454"/>
    </source>
</evidence>
<dbReference type="PANTHER" id="PTHR28259:SF1">
    <property type="entry name" value="FLUORIDE EXPORT PROTEIN 1-RELATED"/>
    <property type="match status" value="1"/>
</dbReference>
<evidence type="ECO:0000256" key="2">
    <source>
        <dbReference type="ARBA" id="ARBA00022475"/>
    </source>
</evidence>
<feature type="binding site" evidence="10">
    <location>
        <position position="76"/>
    </location>
    <ligand>
        <name>Na(+)</name>
        <dbReference type="ChEBI" id="CHEBI:29101"/>
        <note>structural</note>
    </ligand>
</feature>
<sequence>MTVLLVLLGGAVGAPARYLTDVYLRERTGADFPWGTMAVNAVGSLVLGLLAGAAAGGVLPAWVLTLAGTGFCGALTTFSTFSYETVRLAEDGRWRSAALNVVGSLAIGAIAVSLGWVAGSAI</sequence>
<dbReference type="HAMAP" id="MF_00454">
    <property type="entry name" value="FluC"/>
    <property type="match status" value="1"/>
</dbReference>
<dbReference type="GO" id="GO:0062054">
    <property type="term" value="F:fluoride channel activity"/>
    <property type="evidence" value="ECO:0007669"/>
    <property type="project" value="UniProtKB-UniRule"/>
</dbReference>
<keyword evidence="5 10" id="KW-0472">Membrane</keyword>
<dbReference type="InterPro" id="IPR003691">
    <property type="entry name" value="FluC"/>
</dbReference>
<keyword evidence="12" id="KW-1185">Reference proteome</keyword>
<keyword evidence="10" id="KW-0813">Transport</keyword>